<dbReference type="EMBL" id="CP015136">
    <property type="protein sequence ID" value="AMY07924.1"/>
    <property type="molecule type" value="Genomic_DNA"/>
</dbReference>
<dbReference type="RefSeq" id="WP_234800740.1">
    <property type="nucleotide sequence ID" value="NZ_CP015136.1"/>
</dbReference>
<accession>A0A143PJH5</accession>
<evidence type="ECO:0000313" key="2">
    <source>
        <dbReference type="Proteomes" id="UP000076079"/>
    </source>
</evidence>
<dbReference type="AlphaFoldDB" id="A0A143PJH5"/>
<dbReference type="KEGG" id="abac:LuPra_01108"/>
<organism evidence="1 2">
    <name type="scientific">Luteitalea pratensis</name>
    <dbReference type="NCBI Taxonomy" id="1855912"/>
    <lineage>
        <taxon>Bacteria</taxon>
        <taxon>Pseudomonadati</taxon>
        <taxon>Acidobacteriota</taxon>
        <taxon>Vicinamibacteria</taxon>
        <taxon>Vicinamibacterales</taxon>
        <taxon>Vicinamibacteraceae</taxon>
        <taxon>Luteitalea</taxon>
    </lineage>
</organism>
<protein>
    <submittedName>
        <fullName evidence="1">Extracellular lipase, Pla-1/cef family</fullName>
    </submittedName>
</protein>
<dbReference type="Proteomes" id="UP000076079">
    <property type="component" value="Chromosome"/>
</dbReference>
<dbReference type="Gene3D" id="3.40.50.1820">
    <property type="entry name" value="alpha/beta hydrolase"/>
    <property type="match status" value="1"/>
</dbReference>
<name>A0A143PJH5_LUTPR</name>
<proteinExistence type="predicted"/>
<reference evidence="2" key="2">
    <citation type="submission" date="2016-04" db="EMBL/GenBank/DDBJ databases">
        <title>First Complete Genome Sequence of a Subdivision 6 Acidobacterium.</title>
        <authorList>
            <person name="Huang S."/>
            <person name="Vieira S."/>
            <person name="Bunk B."/>
            <person name="Riedel T."/>
            <person name="Sproeer C."/>
            <person name="Overmann J."/>
        </authorList>
    </citation>
    <scope>NUCLEOTIDE SEQUENCE [LARGE SCALE GENOMIC DNA]</scope>
    <source>
        <strain evidence="2">DSM 100886 HEG_-6_39</strain>
    </source>
</reference>
<evidence type="ECO:0000313" key="1">
    <source>
        <dbReference type="EMBL" id="AMY07924.1"/>
    </source>
</evidence>
<dbReference type="InterPro" id="IPR029058">
    <property type="entry name" value="AB_hydrolase_fold"/>
</dbReference>
<sequence>MLDFTTRPSGHIAAIPTRTGRLTPTGSVGVAFNLWLPSGRSPDGGWPVAICGHGRDVAKNFCVSIAAMLASPGLAVISANAMGHGAGSRTTMTVTRTDGTEATFSAPGLGSDQNGDGMIATWEPSWAERPFGIYGESGPILQSAAHILQLVRAIQKGVDGDGDGGRI</sequence>
<gene>
    <name evidence="1" type="ORF">LuPra_01108</name>
</gene>
<keyword evidence="2" id="KW-1185">Reference proteome</keyword>
<dbReference type="SUPFAM" id="SSF53474">
    <property type="entry name" value="alpha/beta-Hydrolases"/>
    <property type="match status" value="1"/>
</dbReference>
<reference evidence="1 2" key="1">
    <citation type="journal article" date="2016" name="Genome Announc.">
        <title>First Complete Genome Sequence of a Subdivision 6 Acidobacterium Strain.</title>
        <authorList>
            <person name="Huang S."/>
            <person name="Vieira S."/>
            <person name="Bunk B."/>
            <person name="Riedel T."/>
            <person name="Sproer C."/>
            <person name="Overmann J."/>
        </authorList>
    </citation>
    <scope>NUCLEOTIDE SEQUENCE [LARGE SCALE GENOMIC DNA]</scope>
    <source>
        <strain evidence="2">DSM 100886 HEG_-6_39</strain>
    </source>
</reference>